<dbReference type="Gene3D" id="3.40.50.300">
    <property type="entry name" value="P-loop containing nucleotide triphosphate hydrolases"/>
    <property type="match status" value="1"/>
</dbReference>
<accession>A0A3G4ZX08</accession>
<dbReference type="InterPro" id="IPR027417">
    <property type="entry name" value="P-loop_NTPase"/>
</dbReference>
<sequence>MSIIYTTKSVHPECDITVSLYDHLVIESIMKNMDFKTLNEECRKKWGDDVWKKLFNIWIKLFTDRKIEKINVFLSDMDNDVSDMINTIKSTEINKTTEIYTFSGKLGSGKNYIAENVFLPELQKISPLPTVILAFADYMKVDVCGKNNVSYDSVFVEKTDTTRKLLQIVGTEKGRMIYGEDVWTNVLIAQIKLYQSRGAKRFLITDGRFTNEADKVKQIGTALLRINAVERNKDRVKQEAKGDDTKMKSIMSHVSETQLDDYKYFDYKIENDYGDKETVVDKVKLIVLEITEKIRQNLLKEIS</sequence>
<organism evidence="1">
    <name type="scientific">Faunusvirus sp</name>
    <dbReference type="NCBI Taxonomy" id="2487766"/>
    <lineage>
        <taxon>Viruses</taxon>
        <taxon>Varidnaviria</taxon>
        <taxon>Bamfordvirae</taxon>
        <taxon>Nucleocytoviricota</taxon>
        <taxon>Megaviricetes</taxon>
        <taxon>Imitervirales</taxon>
        <taxon>Mimiviridae</taxon>
    </lineage>
</organism>
<name>A0A3G4ZX08_9VIRU</name>
<gene>
    <name evidence="1" type="ORF">Faunusvirus15_3</name>
</gene>
<dbReference type="EMBL" id="MK072146">
    <property type="protein sequence ID" value="AYV79452.1"/>
    <property type="molecule type" value="Genomic_DNA"/>
</dbReference>
<reference evidence="1" key="1">
    <citation type="submission" date="2018-10" db="EMBL/GenBank/DDBJ databases">
        <title>Hidden diversity of soil giant viruses.</title>
        <authorList>
            <person name="Schulz F."/>
            <person name="Alteio L."/>
            <person name="Goudeau D."/>
            <person name="Ryan E.M."/>
            <person name="Malmstrom R.R."/>
            <person name="Blanchard J."/>
            <person name="Woyke T."/>
        </authorList>
    </citation>
    <scope>NUCLEOTIDE SEQUENCE</scope>
    <source>
        <strain evidence="1">FNV1</strain>
    </source>
</reference>
<proteinExistence type="predicted"/>
<evidence type="ECO:0000313" key="1">
    <source>
        <dbReference type="EMBL" id="AYV79452.1"/>
    </source>
</evidence>
<protein>
    <submittedName>
        <fullName evidence="1">Uncharacterized protein</fullName>
    </submittedName>
</protein>